<feature type="transmembrane region" description="Helical" evidence="1">
    <location>
        <begin position="20"/>
        <end position="42"/>
    </location>
</feature>
<gene>
    <name evidence="2" type="ORF">IC621_02090</name>
</gene>
<keyword evidence="1" id="KW-0472">Membrane</keyword>
<sequence>MLSIYLPQNGDILRQGLKFFLLNTLYIFLSAAILVVFLFVLINISPMVPGLIIVAYLVFVAFFYFNYWIKFISKFTKYHLKYKPLYGFLISLFGILPNLIYYVILALLVESDPNSCGGGEFFAFIILFLTSITMPFVGLISSFKK</sequence>
<reference evidence="2" key="1">
    <citation type="submission" date="2020-09" db="EMBL/GenBank/DDBJ databases">
        <title>A novel bacterium of genus Bacillus, isolated from South China Sea.</title>
        <authorList>
            <person name="Huang H."/>
            <person name="Mo K."/>
            <person name="Hu Y."/>
        </authorList>
    </citation>
    <scope>NUCLEOTIDE SEQUENCE</scope>
    <source>
        <strain evidence="2">IB182487</strain>
    </source>
</reference>
<proteinExistence type="predicted"/>
<evidence type="ECO:0000256" key="1">
    <source>
        <dbReference type="SAM" id="Phobius"/>
    </source>
</evidence>
<feature type="transmembrane region" description="Helical" evidence="1">
    <location>
        <begin position="48"/>
        <end position="65"/>
    </location>
</feature>
<feature type="transmembrane region" description="Helical" evidence="1">
    <location>
        <begin position="121"/>
        <end position="143"/>
    </location>
</feature>
<evidence type="ECO:0000313" key="2">
    <source>
        <dbReference type="EMBL" id="MBD1379009.1"/>
    </source>
</evidence>
<accession>A0A926RZF8</accession>
<evidence type="ECO:0000313" key="3">
    <source>
        <dbReference type="Proteomes" id="UP000626844"/>
    </source>
</evidence>
<keyword evidence="3" id="KW-1185">Reference proteome</keyword>
<keyword evidence="1" id="KW-0812">Transmembrane</keyword>
<protein>
    <submittedName>
        <fullName evidence="2">Uncharacterized protein</fullName>
    </submittedName>
</protein>
<dbReference type="EMBL" id="JACXAI010000002">
    <property type="protein sequence ID" value="MBD1379009.1"/>
    <property type="molecule type" value="Genomic_DNA"/>
</dbReference>
<feature type="transmembrane region" description="Helical" evidence="1">
    <location>
        <begin position="85"/>
        <end position="109"/>
    </location>
</feature>
<dbReference type="Proteomes" id="UP000626844">
    <property type="component" value="Unassembled WGS sequence"/>
</dbReference>
<name>A0A926RZF8_9BACI</name>
<dbReference type="RefSeq" id="WP_191155246.1">
    <property type="nucleotide sequence ID" value="NZ_JACXAI010000002.1"/>
</dbReference>
<keyword evidence="1" id="KW-1133">Transmembrane helix</keyword>
<dbReference type="AlphaFoldDB" id="A0A926RZF8"/>
<comment type="caution">
    <text evidence="2">The sequence shown here is derived from an EMBL/GenBank/DDBJ whole genome shotgun (WGS) entry which is preliminary data.</text>
</comment>
<organism evidence="2 3">
    <name type="scientific">Metabacillus arenae</name>
    <dbReference type="NCBI Taxonomy" id="2771434"/>
    <lineage>
        <taxon>Bacteria</taxon>
        <taxon>Bacillati</taxon>
        <taxon>Bacillota</taxon>
        <taxon>Bacilli</taxon>
        <taxon>Bacillales</taxon>
        <taxon>Bacillaceae</taxon>
        <taxon>Metabacillus</taxon>
    </lineage>
</organism>